<dbReference type="GO" id="GO:0009055">
    <property type="term" value="F:electron transfer activity"/>
    <property type="evidence" value="ECO:0007669"/>
    <property type="project" value="InterPro"/>
</dbReference>
<dbReference type="SUPFAM" id="SSF46626">
    <property type="entry name" value="Cytochrome c"/>
    <property type="match status" value="1"/>
</dbReference>
<dbReference type="InterPro" id="IPR036909">
    <property type="entry name" value="Cyt_c-like_dom_sf"/>
</dbReference>
<protein>
    <recommendedName>
        <fullName evidence="6">Cytochrome c domain-containing protein</fullName>
    </recommendedName>
</protein>
<dbReference type="Pfam" id="PF00034">
    <property type="entry name" value="Cytochrom_C"/>
    <property type="match status" value="1"/>
</dbReference>
<organism evidence="7">
    <name type="scientific">marine metagenome</name>
    <dbReference type="NCBI Taxonomy" id="408172"/>
    <lineage>
        <taxon>unclassified sequences</taxon>
        <taxon>metagenomes</taxon>
        <taxon>ecological metagenomes</taxon>
    </lineage>
</organism>
<evidence type="ECO:0000256" key="5">
    <source>
        <dbReference type="ARBA" id="ARBA00023004"/>
    </source>
</evidence>
<evidence type="ECO:0000256" key="4">
    <source>
        <dbReference type="ARBA" id="ARBA00022982"/>
    </source>
</evidence>
<keyword evidence="3" id="KW-0479">Metal-binding</keyword>
<dbReference type="AlphaFoldDB" id="A0A381XSY0"/>
<keyword evidence="2" id="KW-0349">Heme</keyword>
<dbReference type="PROSITE" id="PS51007">
    <property type="entry name" value="CYTC"/>
    <property type="match status" value="1"/>
</dbReference>
<name>A0A381XSY0_9ZZZZ</name>
<dbReference type="EMBL" id="UINC01143344">
    <property type="protein sequence ID" value="SVD32213.1"/>
    <property type="molecule type" value="Genomic_DNA"/>
</dbReference>
<dbReference type="PANTHER" id="PTHR33751">
    <property type="entry name" value="CBB3-TYPE CYTOCHROME C OXIDASE SUBUNIT FIXP"/>
    <property type="match status" value="1"/>
</dbReference>
<gene>
    <name evidence="7" type="ORF">METZ01_LOCUS120436</name>
    <name evidence="8" type="ORF">METZ01_LOCUS385067</name>
</gene>
<evidence type="ECO:0000256" key="2">
    <source>
        <dbReference type="ARBA" id="ARBA00022617"/>
    </source>
</evidence>
<sequence>MKKILLLILSITALAFSLSSISEEAKSEGEAMFEALGCSSCHGPGGNSTDEEVPSLAGRDAEWIVQQLEQFQSGERQNAIMNAMAPMAEGFEDFIAEYLSTQGLRE</sequence>
<evidence type="ECO:0000259" key="6">
    <source>
        <dbReference type="PROSITE" id="PS51007"/>
    </source>
</evidence>
<dbReference type="GO" id="GO:0020037">
    <property type="term" value="F:heme binding"/>
    <property type="evidence" value="ECO:0007669"/>
    <property type="project" value="InterPro"/>
</dbReference>
<keyword evidence="1" id="KW-0813">Transport</keyword>
<evidence type="ECO:0000256" key="3">
    <source>
        <dbReference type="ARBA" id="ARBA00022723"/>
    </source>
</evidence>
<evidence type="ECO:0000313" key="7">
    <source>
        <dbReference type="EMBL" id="SVA67582.1"/>
    </source>
</evidence>
<dbReference type="Gene3D" id="1.10.760.10">
    <property type="entry name" value="Cytochrome c-like domain"/>
    <property type="match status" value="1"/>
</dbReference>
<evidence type="ECO:0000256" key="1">
    <source>
        <dbReference type="ARBA" id="ARBA00022448"/>
    </source>
</evidence>
<dbReference type="InterPro" id="IPR009056">
    <property type="entry name" value="Cyt_c-like_dom"/>
</dbReference>
<proteinExistence type="predicted"/>
<accession>A0A381XSY0</accession>
<evidence type="ECO:0000313" key="8">
    <source>
        <dbReference type="EMBL" id="SVD32213.1"/>
    </source>
</evidence>
<dbReference type="EMBL" id="UINC01016185">
    <property type="protein sequence ID" value="SVA67582.1"/>
    <property type="molecule type" value="Genomic_DNA"/>
</dbReference>
<reference evidence="7" key="1">
    <citation type="submission" date="2018-05" db="EMBL/GenBank/DDBJ databases">
        <authorList>
            <person name="Lanie J.A."/>
            <person name="Ng W.-L."/>
            <person name="Kazmierczak K.M."/>
            <person name="Andrzejewski T.M."/>
            <person name="Davidsen T.M."/>
            <person name="Wayne K.J."/>
            <person name="Tettelin H."/>
            <person name="Glass J.I."/>
            <person name="Rusch D."/>
            <person name="Podicherti R."/>
            <person name="Tsui H.-C.T."/>
            <person name="Winkler M.E."/>
        </authorList>
    </citation>
    <scope>NUCLEOTIDE SEQUENCE</scope>
</reference>
<dbReference type="PANTHER" id="PTHR33751:SF9">
    <property type="entry name" value="CYTOCHROME C4"/>
    <property type="match status" value="1"/>
</dbReference>
<keyword evidence="5" id="KW-0408">Iron</keyword>
<dbReference type="GO" id="GO:0046872">
    <property type="term" value="F:metal ion binding"/>
    <property type="evidence" value="ECO:0007669"/>
    <property type="project" value="UniProtKB-KW"/>
</dbReference>
<keyword evidence="4" id="KW-0249">Electron transport</keyword>
<feature type="domain" description="Cytochrome c" evidence="6">
    <location>
        <begin position="24"/>
        <end position="103"/>
    </location>
</feature>
<dbReference type="InterPro" id="IPR050597">
    <property type="entry name" value="Cytochrome_c_Oxidase_Subunit"/>
</dbReference>